<protein>
    <recommendedName>
        <fullName evidence="4">Hydrophobic surface binding protein A</fullName>
    </recommendedName>
</protein>
<gene>
    <name evidence="2" type="ORF">PYCCODRAFT_1433043</name>
</gene>
<reference evidence="2 3" key="1">
    <citation type="journal article" date="2015" name="Biotechnol. Biofuels">
        <title>Enhanced degradation of softwood versus hardwood by the white-rot fungus Pycnoporus coccineus.</title>
        <authorList>
            <person name="Couturier M."/>
            <person name="Navarro D."/>
            <person name="Chevret D."/>
            <person name="Henrissat B."/>
            <person name="Piumi F."/>
            <person name="Ruiz-Duenas F.J."/>
            <person name="Martinez A.T."/>
            <person name="Grigoriev I.V."/>
            <person name="Riley R."/>
            <person name="Lipzen A."/>
            <person name="Berrin J.G."/>
            <person name="Master E.R."/>
            <person name="Rosso M.N."/>
        </authorList>
    </citation>
    <scope>NUCLEOTIDE SEQUENCE [LARGE SCALE GENOMIC DNA]</scope>
    <source>
        <strain evidence="2 3">BRFM310</strain>
    </source>
</reference>
<feature type="chain" id="PRO_5012327592" description="Hydrophobic surface binding protein A" evidence="1">
    <location>
        <begin position="22"/>
        <end position="157"/>
    </location>
</feature>
<evidence type="ECO:0008006" key="4">
    <source>
        <dbReference type="Google" id="ProtNLM"/>
    </source>
</evidence>
<proteinExistence type="predicted"/>
<dbReference type="Proteomes" id="UP000193067">
    <property type="component" value="Unassembled WGS sequence"/>
</dbReference>
<sequence>MVCISAVAIFSSLLVVSGVFAAPAKEIAARQAGNAGLLCTLDRLSIILELDEMQGTLKNLTQEFSKSDPTSASNVKTAIDSITGAQGAVGVIIQAITAGQQPPAAARTQVEGNLTAAHDALTSINTTDTTASATLMTALTELSDAGAAGNGVLDNCN</sequence>
<keyword evidence="3" id="KW-1185">Reference proteome</keyword>
<accession>A0A1Y2IUF6</accession>
<organism evidence="2 3">
    <name type="scientific">Trametes coccinea (strain BRFM310)</name>
    <name type="common">Pycnoporus coccineus</name>
    <dbReference type="NCBI Taxonomy" id="1353009"/>
    <lineage>
        <taxon>Eukaryota</taxon>
        <taxon>Fungi</taxon>
        <taxon>Dikarya</taxon>
        <taxon>Basidiomycota</taxon>
        <taxon>Agaricomycotina</taxon>
        <taxon>Agaricomycetes</taxon>
        <taxon>Polyporales</taxon>
        <taxon>Polyporaceae</taxon>
        <taxon>Trametes</taxon>
    </lineage>
</organism>
<evidence type="ECO:0000256" key="1">
    <source>
        <dbReference type="SAM" id="SignalP"/>
    </source>
</evidence>
<dbReference type="STRING" id="1353009.A0A1Y2IUF6"/>
<dbReference type="AlphaFoldDB" id="A0A1Y2IUF6"/>
<dbReference type="OrthoDB" id="10412763at2759"/>
<name>A0A1Y2IUF6_TRAC3</name>
<evidence type="ECO:0000313" key="3">
    <source>
        <dbReference type="Proteomes" id="UP000193067"/>
    </source>
</evidence>
<dbReference type="EMBL" id="KZ084095">
    <property type="protein sequence ID" value="OSD04717.1"/>
    <property type="molecule type" value="Genomic_DNA"/>
</dbReference>
<feature type="signal peptide" evidence="1">
    <location>
        <begin position="1"/>
        <end position="21"/>
    </location>
</feature>
<evidence type="ECO:0000313" key="2">
    <source>
        <dbReference type="EMBL" id="OSD04717.1"/>
    </source>
</evidence>
<keyword evidence="1" id="KW-0732">Signal</keyword>